<dbReference type="Proteomes" id="UP000238823">
    <property type="component" value="Unassembled WGS sequence"/>
</dbReference>
<gene>
    <name evidence="1" type="ORF">ENSA7_74970</name>
</gene>
<dbReference type="EMBL" id="PVNL01000138">
    <property type="protein sequence ID" value="PRP95183.1"/>
    <property type="molecule type" value="Genomic_DNA"/>
</dbReference>
<protein>
    <submittedName>
        <fullName evidence="1">Uncharacterized protein</fullName>
    </submittedName>
</protein>
<comment type="caution">
    <text evidence="1">The sequence shown here is derived from an EMBL/GenBank/DDBJ whole genome shotgun (WGS) entry which is preliminary data.</text>
</comment>
<dbReference type="AlphaFoldDB" id="A0A2S9XQP4"/>
<accession>A0A2S9XQP4</accession>
<evidence type="ECO:0000313" key="2">
    <source>
        <dbReference type="Proteomes" id="UP000238823"/>
    </source>
</evidence>
<evidence type="ECO:0000313" key="1">
    <source>
        <dbReference type="EMBL" id="PRP95183.1"/>
    </source>
</evidence>
<organism evidence="1 2">
    <name type="scientific">Enhygromyxa salina</name>
    <dbReference type="NCBI Taxonomy" id="215803"/>
    <lineage>
        <taxon>Bacteria</taxon>
        <taxon>Pseudomonadati</taxon>
        <taxon>Myxococcota</taxon>
        <taxon>Polyangia</taxon>
        <taxon>Nannocystales</taxon>
        <taxon>Nannocystaceae</taxon>
        <taxon>Enhygromyxa</taxon>
    </lineage>
</organism>
<dbReference type="RefSeq" id="WP_106094263.1">
    <property type="nucleotide sequence ID" value="NZ_PVNL01000138.1"/>
</dbReference>
<reference evidence="1 2" key="1">
    <citation type="submission" date="2018-03" db="EMBL/GenBank/DDBJ databases">
        <title>Draft Genome Sequences of the Obligatory Marine Myxobacteria Enhygromyxa salina SWB007.</title>
        <authorList>
            <person name="Poehlein A."/>
            <person name="Moghaddam J.A."/>
            <person name="Harms H."/>
            <person name="Alanjari M."/>
            <person name="Koenig G.M."/>
            <person name="Daniel R."/>
            <person name="Schaeberle T.F."/>
        </authorList>
    </citation>
    <scope>NUCLEOTIDE SEQUENCE [LARGE SCALE GENOMIC DNA]</scope>
    <source>
        <strain evidence="1 2">SWB007</strain>
    </source>
</reference>
<name>A0A2S9XQP4_9BACT</name>
<sequence>MAEDRAAWLAVGQNREEWGRLVRALSLEGGFALLLVDVPDAGTEERVVELLAERGPLLELDARSKGEMAPVKQLSRCAGELAVIRSVEASRSDPEALVRCLVQLNARRDQLVARVHVLMLLVRRDAMAGLRDVAPDLYSIHRARFRFSRLVEPQRPPLWLLRDVEVSLVLLDESPSPGDRSSLPLLGEMSSWIDDFDRWMQVSTPPPSPVVVATLFSRAEAVPWSVCPRHALVDAIESPRLEVADVLTRVAGGRSGAARLATTSLAWMHLQRSEIEQARAHLASIHDTEDAFERDSPRSWHRRTQMLEYQCDTAEGLTGQVTNTQLEQGAARVRWSTADVHNAAMDLTAAALMHELRSDTIAPQLVRQALDTLEVRERNLWRFEPTLRTLPAELLEAAMPQPERERALDWLEDRRARPDPEWERTWAKHLMLERGLGDAARQELLLTWGLERLERLNGSYAVWWPLVDVHAEFEDADVLARLARCPLGEHGQSWFGERFAAALCVAADLIHREVITLTEAESGELRARAAAREHLPPHVRVGWWALELALGPRGSSEAE</sequence>
<proteinExistence type="predicted"/>